<gene>
    <name evidence="1" type="ORF">PAUR_a1263</name>
</gene>
<accession>A0ABR9EA10</accession>
<evidence type="ECO:0000313" key="1">
    <source>
        <dbReference type="EMBL" id="MBE0367813.1"/>
    </source>
</evidence>
<dbReference type="EMBL" id="AQGV01000012">
    <property type="protein sequence ID" value="MBE0367813.1"/>
    <property type="molecule type" value="Genomic_DNA"/>
</dbReference>
<proteinExistence type="predicted"/>
<evidence type="ECO:0008006" key="3">
    <source>
        <dbReference type="Google" id="ProtNLM"/>
    </source>
</evidence>
<evidence type="ECO:0000313" key="2">
    <source>
        <dbReference type="Proteomes" id="UP000615755"/>
    </source>
</evidence>
<protein>
    <recommendedName>
        <fullName evidence="3">Orphan protein</fullName>
    </recommendedName>
</protein>
<reference evidence="1 2" key="1">
    <citation type="submission" date="2015-03" db="EMBL/GenBank/DDBJ databases">
        <title>Genome sequence of Pseudoalteromonas aurantia.</title>
        <authorList>
            <person name="Xie B.-B."/>
            <person name="Rong J.-C."/>
            <person name="Qin Q.-L."/>
            <person name="Zhang Y.-Z."/>
        </authorList>
    </citation>
    <scope>NUCLEOTIDE SEQUENCE [LARGE SCALE GENOMIC DNA]</scope>
    <source>
        <strain evidence="1 2">208</strain>
    </source>
</reference>
<sequence>MVAYCQIYAHSFKACWSQNVNEQINQNDVKRFACTHFYK</sequence>
<keyword evidence="2" id="KW-1185">Reference proteome</keyword>
<dbReference type="Proteomes" id="UP000615755">
    <property type="component" value="Unassembled WGS sequence"/>
</dbReference>
<name>A0ABR9EA10_9GAMM</name>
<comment type="caution">
    <text evidence="1">The sequence shown here is derived from an EMBL/GenBank/DDBJ whole genome shotgun (WGS) entry which is preliminary data.</text>
</comment>
<organism evidence="1 2">
    <name type="scientific">Pseudoalteromonas aurantia 208</name>
    <dbReference type="NCBI Taxonomy" id="1314867"/>
    <lineage>
        <taxon>Bacteria</taxon>
        <taxon>Pseudomonadati</taxon>
        <taxon>Pseudomonadota</taxon>
        <taxon>Gammaproteobacteria</taxon>
        <taxon>Alteromonadales</taxon>
        <taxon>Pseudoalteromonadaceae</taxon>
        <taxon>Pseudoalteromonas</taxon>
    </lineage>
</organism>